<organism evidence="13 14">
    <name type="scientific">Aspergillus terreus</name>
    <dbReference type="NCBI Taxonomy" id="33178"/>
    <lineage>
        <taxon>Eukaryota</taxon>
        <taxon>Fungi</taxon>
        <taxon>Dikarya</taxon>
        <taxon>Ascomycota</taxon>
        <taxon>Pezizomycotina</taxon>
        <taxon>Eurotiomycetes</taxon>
        <taxon>Eurotiomycetidae</taxon>
        <taxon>Eurotiales</taxon>
        <taxon>Aspergillaceae</taxon>
        <taxon>Aspergillus</taxon>
        <taxon>Aspergillus subgen. Circumdati</taxon>
    </lineage>
</organism>
<evidence type="ECO:0000256" key="4">
    <source>
        <dbReference type="ARBA" id="ARBA00022669"/>
    </source>
</evidence>
<evidence type="ECO:0000256" key="1">
    <source>
        <dbReference type="ARBA" id="ARBA00000822"/>
    </source>
</evidence>
<evidence type="ECO:0000313" key="14">
    <source>
        <dbReference type="Proteomes" id="UP000452235"/>
    </source>
</evidence>
<dbReference type="OrthoDB" id="73875at2759"/>
<dbReference type="PROSITE" id="PS50941">
    <property type="entry name" value="CHIT_BIND_I_2"/>
    <property type="match status" value="1"/>
</dbReference>
<dbReference type="Gene3D" id="3.10.50.10">
    <property type="match status" value="1"/>
</dbReference>
<comment type="catalytic activity">
    <reaction evidence="1">
        <text>Random endo-hydrolysis of N-acetyl-beta-D-glucosaminide (1-&gt;4)-beta-linkages in chitin and chitodextrins.</text>
        <dbReference type="EC" id="3.2.1.14"/>
    </reaction>
</comment>
<dbReference type="Pfam" id="PF00187">
    <property type="entry name" value="Chitin_bind_1"/>
    <property type="match status" value="1"/>
</dbReference>
<dbReference type="GO" id="GO:0000272">
    <property type="term" value="P:polysaccharide catabolic process"/>
    <property type="evidence" value="ECO:0007669"/>
    <property type="project" value="UniProtKB-KW"/>
</dbReference>
<keyword evidence="8" id="KW-0119">Carbohydrate metabolism</keyword>
<evidence type="ECO:0000256" key="3">
    <source>
        <dbReference type="ARBA" id="ARBA00012729"/>
    </source>
</evidence>
<proteinExistence type="inferred from homology"/>
<dbReference type="InterPro" id="IPR018371">
    <property type="entry name" value="Chitin-binding_1_CS"/>
</dbReference>
<keyword evidence="4 11" id="KW-0147">Chitin-binding</keyword>
<evidence type="ECO:0000256" key="5">
    <source>
        <dbReference type="ARBA" id="ARBA00022801"/>
    </source>
</evidence>
<dbReference type="Proteomes" id="UP000452235">
    <property type="component" value="Unassembled WGS sequence"/>
</dbReference>
<name>A0A5M3YXV9_ASPTE</name>
<dbReference type="SUPFAM" id="SSF54556">
    <property type="entry name" value="Chitinase insertion domain"/>
    <property type="match status" value="1"/>
</dbReference>
<dbReference type="InterPro" id="IPR001223">
    <property type="entry name" value="Glyco_hydro18_cat"/>
</dbReference>
<dbReference type="InterPro" id="IPR011583">
    <property type="entry name" value="Chitinase_II/V-like_cat"/>
</dbReference>
<dbReference type="PROSITE" id="PS00026">
    <property type="entry name" value="CHIT_BIND_I_1"/>
    <property type="match status" value="1"/>
</dbReference>
<dbReference type="PANTHER" id="PTHR11177">
    <property type="entry name" value="CHITINASE"/>
    <property type="match status" value="1"/>
</dbReference>
<dbReference type="CDD" id="cd00035">
    <property type="entry name" value="ChtBD1"/>
    <property type="match status" value="1"/>
</dbReference>
<comment type="caution">
    <text evidence="11">Lacks conserved residue(s) required for the propagation of feature annotation.</text>
</comment>
<comment type="caution">
    <text evidence="13">The sequence shown here is derived from an EMBL/GenBank/DDBJ whole genome shotgun (WGS) entry which is preliminary data.</text>
</comment>
<protein>
    <recommendedName>
        <fullName evidence="3">chitinase</fullName>
        <ecNumber evidence="3">3.2.1.14</ecNumber>
    </recommendedName>
</protein>
<evidence type="ECO:0000256" key="12">
    <source>
        <dbReference type="SAM" id="MobiDB-lite"/>
    </source>
</evidence>
<keyword evidence="14" id="KW-1185">Reference proteome</keyword>
<gene>
    <name evidence="13" type="ORF">ATEIFO6365_0006009700</name>
</gene>
<dbReference type="InterPro" id="IPR050314">
    <property type="entry name" value="Glycosyl_Hydrlase_18"/>
</dbReference>
<reference evidence="13 14" key="1">
    <citation type="submission" date="2020-01" db="EMBL/GenBank/DDBJ databases">
        <title>Aspergillus terreus IFO 6365 whole genome shotgun sequence.</title>
        <authorList>
            <person name="Kanamasa S."/>
            <person name="Takahashi H."/>
        </authorList>
    </citation>
    <scope>NUCLEOTIDE SEQUENCE [LARGE SCALE GENOMIC DNA]</scope>
    <source>
        <strain evidence="13 14">IFO 6365</strain>
    </source>
</reference>
<feature type="region of interest" description="Disordered" evidence="12">
    <location>
        <begin position="1323"/>
        <end position="1372"/>
    </location>
</feature>
<keyword evidence="10" id="KW-0624">Polysaccharide degradation</keyword>
<dbReference type="InterPro" id="IPR001002">
    <property type="entry name" value="Chitin-bd_1"/>
</dbReference>
<feature type="disulfide bond" evidence="11">
    <location>
        <begin position="142"/>
        <end position="154"/>
    </location>
</feature>
<feature type="disulfide bond" evidence="11">
    <location>
        <begin position="165"/>
        <end position="169"/>
    </location>
</feature>
<keyword evidence="6" id="KW-0146">Chitin degradation</keyword>
<feature type="disulfide bond" evidence="11">
    <location>
        <begin position="147"/>
        <end position="161"/>
    </location>
</feature>
<dbReference type="SUPFAM" id="SSF51445">
    <property type="entry name" value="(Trans)glycosidases"/>
    <property type="match status" value="1"/>
</dbReference>
<feature type="compositionally biased region" description="Polar residues" evidence="12">
    <location>
        <begin position="1332"/>
        <end position="1342"/>
    </location>
</feature>
<feature type="compositionally biased region" description="Polar residues" evidence="12">
    <location>
        <begin position="1351"/>
        <end position="1368"/>
    </location>
</feature>
<dbReference type="GO" id="GO:0008843">
    <property type="term" value="F:endochitinase activity"/>
    <property type="evidence" value="ECO:0007669"/>
    <property type="project" value="UniProtKB-EC"/>
</dbReference>
<evidence type="ECO:0000256" key="7">
    <source>
        <dbReference type="ARBA" id="ARBA00023026"/>
    </source>
</evidence>
<dbReference type="PROSITE" id="PS01095">
    <property type="entry name" value="GH18_1"/>
    <property type="match status" value="1"/>
</dbReference>
<evidence type="ECO:0000256" key="9">
    <source>
        <dbReference type="ARBA" id="ARBA00023295"/>
    </source>
</evidence>
<dbReference type="InterPro" id="IPR029070">
    <property type="entry name" value="Chitinase_insertion_sf"/>
</dbReference>
<keyword evidence="11" id="KW-1015">Disulfide bond</keyword>
<comment type="similarity">
    <text evidence="2">Belongs to the glycosyl hydrolase 18 family. Chitinase class V subfamily.</text>
</comment>
<evidence type="ECO:0000256" key="11">
    <source>
        <dbReference type="PROSITE-ProRule" id="PRU00261"/>
    </source>
</evidence>
<evidence type="ECO:0000313" key="13">
    <source>
        <dbReference type="EMBL" id="GFF16760.1"/>
    </source>
</evidence>
<keyword evidence="9" id="KW-0326">Glycosidase</keyword>
<evidence type="ECO:0000256" key="2">
    <source>
        <dbReference type="ARBA" id="ARBA00008682"/>
    </source>
</evidence>
<dbReference type="EC" id="3.2.1.14" evidence="3"/>
<dbReference type="Gene3D" id="3.30.60.10">
    <property type="entry name" value="Endochitinase-like"/>
    <property type="match status" value="1"/>
</dbReference>
<dbReference type="PANTHER" id="PTHR11177:SF397">
    <property type="entry name" value="CHITINASE"/>
    <property type="match status" value="1"/>
</dbReference>
<dbReference type="InterPro" id="IPR017853">
    <property type="entry name" value="GH"/>
</dbReference>
<dbReference type="Gene3D" id="3.20.20.80">
    <property type="entry name" value="Glycosidases"/>
    <property type="match status" value="1"/>
</dbReference>
<keyword evidence="7" id="KW-0843">Virulence</keyword>
<evidence type="ECO:0000256" key="8">
    <source>
        <dbReference type="ARBA" id="ARBA00023277"/>
    </source>
</evidence>
<dbReference type="GO" id="GO:0006032">
    <property type="term" value="P:chitin catabolic process"/>
    <property type="evidence" value="ECO:0007669"/>
    <property type="project" value="UniProtKB-KW"/>
</dbReference>
<dbReference type="PROSITE" id="PS51910">
    <property type="entry name" value="GH18_2"/>
    <property type="match status" value="1"/>
</dbReference>
<dbReference type="SMART" id="SM00270">
    <property type="entry name" value="ChtBD1"/>
    <property type="match status" value="2"/>
</dbReference>
<sequence length="1656" mass="183004">MQISRFTLEASALCVEGTQGTNTQSVNPLVAPSLPSWLLVFLLVGVSFLPNPSFASQPVPALVSRDVFDDLSDLLLLGNVSDTESTCKKGVRCKKNACCGGFFGGDEGTCGYGPDFCGDDCDSQCDAKADCGQYAEKPGQKCPLNVCCSEFGFCGTTSEFCGTGCQSNCDEHPAPPAGGSGIGVLQNKVIGYYQSWADRRTCHSFPPDAIPVEGLTHLNYAFAYIDPDSLDITVMDEQTPEGLFARTTDIKNTKSRNSELQVFISLGGWTFSDNDTATQLLFSQIAADEDKRTKFADNLLGFMVRYGFDGVDLDWEYPGASDRGGNKDDTKNFVALMKAIRDKFDVSARVNYGLTFTIPTSYWYLRWFDVPGMLKYADWVNMMSYDLHGVWDQNNPIGSKVHPHTNLTEIKEAASLLWRNDVPPAKVVLGVGFYGRSFHLKDKECNTPGCDFEGDAQEGDCTKSSGTLAYFEIQDIIKKQNINVTYDKDAAVNWITYGKDLANWVSYDDNRTLSQKVNYANDVGLGGVMIWSVDQDDESFTALEGLIGKSLPSYQDNMKRTHDADANYWKSLNGQSCQVSKCIDNDSTPPNGYGLAPNGKFPDTCSSGQSKFIWCPLSTMPSSCTWRGSGSCHGQCHTGEVTLAHSPHGSKSCLKPGQQAFCCKSNTWAKLTDKCGWGPDCDTCPNDAPYAVSTKKTGFFKDCTIPWCCPYKFENCHWVGKGTCDDNECSATDVQVGLDASGNTGSKCANGWNDRLKPLCCNTPSNMNPFLPASLQDLFPTLPPTEDVPVWDKQSLATGDVSGGKAFFFVLVDGPPDAVTNVNKRDGSHLEFVTGGVHHGQAAQTAHFVCMNHSENSNCDDLYFGGLEGKILRMPDNFGFAKYAVAHAVTASNYTVPHHRLTKRAPLGARVFELTYSYNFSKVKRDSKEIYLRVDYGDRQEYWDDVVEAPHQKRDLHPRFWSKSWKVWKEMLNKFRSKAFESNTQPYLSIPEFNVPIYQAGGEIHGCKDSGWLNIGLKGYMVSGLRFGYTMVGTISPELRLEEAYGFFDSDPFMKATLSFDGKGILDIDSHRSLQLDLLSSPVTDFEASHPGIISFSPQLNAGISMMGQGEIDAKFDVHFENSAADSLTTNAPPSIGEFKGNAMPRTFIRNPVSGKLWVGEHASDTVFGLNVNLETSMNIEIHDYASTSIQAQAMFSSRVPRTIRVVSDTGSGKPGIVEVPQQASSDVVQEETIQVGWDDGKTHPVGIIPEQQVLFTGGERPPERSAPAVGQDGAVLFSDSEEKYMTCSDIDFDGSLTCTYDFGQFDPDLVMPDPPYKRDLGLLPRAGPNAGNRNDYTVSQNPAPPGGNAPSFQFTTPTYPNGNNGQALNDERGGVVDAYSLANPPRCDDPSIVRTGTRGVNYNEVDTEHPIDRSVIPNHFLQEFVQTGQLALDRDNTIFHRTSLPTWTFNNLEQYFAHDYRLWVRAGADLEVPPGSASSDVADALGSSSNPMVLTNLERNLNILKGQTYTTQSITPSDNTFRDWMQSPSQQNAARAIGSIRAILAVFHYMQAIQEQRQNVIDDIHAALETFDTIYGQVFPNRPERMAPLWEEFQPQWERRVINFARQTLRRRLNQIANVYGPLRQSRIPQMRALATRTMRQRANLENRLNTDLHF</sequence>
<dbReference type="GO" id="GO:0008061">
    <property type="term" value="F:chitin binding"/>
    <property type="evidence" value="ECO:0007669"/>
    <property type="project" value="UniProtKB-UniRule"/>
</dbReference>
<dbReference type="EMBL" id="BLJY01000006">
    <property type="protein sequence ID" value="GFF16760.1"/>
    <property type="molecule type" value="Genomic_DNA"/>
</dbReference>
<dbReference type="SMART" id="SM00636">
    <property type="entry name" value="Glyco_18"/>
    <property type="match status" value="1"/>
</dbReference>
<dbReference type="InterPro" id="IPR036861">
    <property type="entry name" value="Endochitinase-like_sf"/>
</dbReference>
<accession>A0A5M3YXV9</accession>
<dbReference type="SUPFAM" id="SSF57016">
    <property type="entry name" value="Plant lectins/antimicrobial peptides"/>
    <property type="match status" value="1"/>
</dbReference>
<evidence type="ECO:0000256" key="6">
    <source>
        <dbReference type="ARBA" id="ARBA00023024"/>
    </source>
</evidence>
<evidence type="ECO:0000256" key="10">
    <source>
        <dbReference type="ARBA" id="ARBA00023326"/>
    </source>
</evidence>
<dbReference type="InterPro" id="IPR001579">
    <property type="entry name" value="Glyco_hydro_18_chit_AS"/>
</dbReference>
<keyword evidence="5" id="KW-0378">Hydrolase</keyword>
<dbReference type="Pfam" id="PF00704">
    <property type="entry name" value="Glyco_hydro_18"/>
    <property type="match status" value="1"/>
</dbReference>
<dbReference type="VEuPathDB" id="FungiDB:ATEG_06269"/>